<reference evidence="2 3" key="1">
    <citation type="journal article" date="2024" name="G3 (Bethesda)">
        <title>Genome assembly of Hibiscus sabdariffa L. provides insights into metabolisms of medicinal natural products.</title>
        <authorList>
            <person name="Kim T."/>
        </authorList>
    </citation>
    <scope>NUCLEOTIDE SEQUENCE [LARGE SCALE GENOMIC DNA]</scope>
    <source>
        <strain evidence="2">TK-2024</strain>
        <tissue evidence="2">Old leaves</tissue>
    </source>
</reference>
<keyword evidence="3" id="KW-1185">Reference proteome</keyword>
<proteinExistence type="predicted"/>
<organism evidence="2 3">
    <name type="scientific">Hibiscus sabdariffa</name>
    <name type="common">roselle</name>
    <dbReference type="NCBI Taxonomy" id="183260"/>
    <lineage>
        <taxon>Eukaryota</taxon>
        <taxon>Viridiplantae</taxon>
        <taxon>Streptophyta</taxon>
        <taxon>Embryophyta</taxon>
        <taxon>Tracheophyta</taxon>
        <taxon>Spermatophyta</taxon>
        <taxon>Magnoliopsida</taxon>
        <taxon>eudicotyledons</taxon>
        <taxon>Gunneridae</taxon>
        <taxon>Pentapetalae</taxon>
        <taxon>rosids</taxon>
        <taxon>malvids</taxon>
        <taxon>Malvales</taxon>
        <taxon>Malvaceae</taxon>
        <taxon>Malvoideae</taxon>
        <taxon>Hibiscus</taxon>
    </lineage>
</organism>
<name>A0ABR2NKF8_9ROSI</name>
<accession>A0ABR2NKF8</accession>
<evidence type="ECO:0000256" key="1">
    <source>
        <dbReference type="SAM" id="MobiDB-lite"/>
    </source>
</evidence>
<dbReference type="EMBL" id="JBBPBN010000127">
    <property type="protein sequence ID" value="KAK8976654.1"/>
    <property type="molecule type" value="Genomic_DNA"/>
</dbReference>
<comment type="caution">
    <text evidence="2">The sequence shown here is derived from an EMBL/GenBank/DDBJ whole genome shotgun (WGS) entry which is preliminary data.</text>
</comment>
<feature type="region of interest" description="Disordered" evidence="1">
    <location>
        <begin position="162"/>
        <end position="188"/>
    </location>
</feature>
<evidence type="ECO:0000313" key="3">
    <source>
        <dbReference type="Proteomes" id="UP001396334"/>
    </source>
</evidence>
<feature type="region of interest" description="Disordered" evidence="1">
    <location>
        <begin position="230"/>
        <end position="300"/>
    </location>
</feature>
<feature type="compositionally biased region" description="Basic and acidic residues" evidence="1">
    <location>
        <begin position="280"/>
        <end position="295"/>
    </location>
</feature>
<protein>
    <submittedName>
        <fullName evidence="2">Uncharacterized protein</fullName>
    </submittedName>
</protein>
<feature type="compositionally biased region" description="Polar residues" evidence="1">
    <location>
        <begin position="248"/>
        <end position="259"/>
    </location>
</feature>
<gene>
    <name evidence="2" type="ORF">V6N11_057254</name>
</gene>
<feature type="compositionally biased region" description="Polar residues" evidence="1">
    <location>
        <begin position="162"/>
        <end position="178"/>
    </location>
</feature>
<sequence>MIISSPIYMKKVKKFCVNPGFELDKNISTGLGSVEDSCSFEGGIGSADKRVECPIELEHTEDEDFKQSSIKHLRLRRWLLNNQKKIQRSFCTDSANQQIDHGGWWDDLMAIVALVRKFGKAMFSHILLNGLKLTGLDEATTGAIEVVPISFILAPSQDNFPNHPVLNQDNASPNQDNTQRTRKRRSRSVLSNEFLENWIVSEKQRPNGRIDKFYTHKEHKFVCRSMKEVSRYDTDGTRPQRPKKTKLNQEQTQTSQSLLVSIAMGRQADPSMPSTSAVPDKPEGKKETEEMKSSNDESDIDLNDLVAFSQLIDVQKTIIDRFEDE</sequence>
<dbReference type="Proteomes" id="UP001396334">
    <property type="component" value="Unassembled WGS sequence"/>
</dbReference>
<evidence type="ECO:0000313" key="2">
    <source>
        <dbReference type="EMBL" id="KAK8976654.1"/>
    </source>
</evidence>